<feature type="region of interest" description="Disordered" evidence="1">
    <location>
        <begin position="1"/>
        <end position="130"/>
    </location>
</feature>
<dbReference type="PANTHER" id="PTHR34693:SF5">
    <property type="match status" value="1"/>
</dbReference>
<dbReference type="PANTHER" id="PTHR34693">
    <property type="entry name" value="PROTEIN PAR32"/>
    <property type="match status" value="1"/>
</dbReference>
<feature type="compositionally biased region" description="Polar residues" evidence="1">
    <location>
        <begin position="63"/>
        <end position="87"/>
    </location>
</feature>
<proteinExistence type="predicted"/>
<dbReference type="AlphaFoldDB" id="A0A1L7WNN2"/>
<evidence type="ECO:0000313" key="3">
    <source>
        <dbReference type="Proteomes" id="UP000184330"/>
    </source>
</evidence>
<feature type="compositionally biased region" description="Basic and acidic residues" evidence="1">
    <location>
        <begin position="111"/>
        <end position="130"/>
    </location>
</feature>
<dbReference type="InterPro" id="IPR022024">
    <property type="entry name" value="DUF3602"/>
</dbReference>
<dbReference type="EMBL" id="FJOG01000005">
    <property type="protein sequence ID" value="CZR54374.1"/>
    <property type="molecule type" value="Genomic_DNA"/>
</dbReference>
<evidence type="ECO:0000313" key="2">
    <source>
        <dbReference type="EMBL" id="CZR54374.1"/>
    </source>
</evidence>
<name>A0A1L7WNN2_9HELO</name>
<keyword evidence="3" id="KW-1185">Reference proteome</keyword>
<dbReference type="Proteomes" id="UP000184330">
    <property type="component" value="Unassembled WGS sequence"/>
</dbReference>
<feature type="compositionally biased region" description="Polar residues" evidence="1">
    <location>
        <begin position="33"/>
        <end position="45"/>
    </location>
</feature>
<feature type="compositionally biased region" description="Basic and acidic residues" evidence="1">
    <location>
        <begin position="19"/>
        <end position="32"/>
    </location>
</feature>
<accession>A0A1L7WNN2</accession>
<protein>
    <submittedName>
        <fullName evidence="2">Uncharacterized protein</fullName>
    </submittedName>
</protein>
<organism evidence="2 3">
    <name type="scientific">Phialocephala subalpina</name>
    <dbReference type="NCBI Taxonomy" id="576137"/>
    <lineage>
        <taxon>Eukaryota</taxon>
        <taxon>Fungi</taxon>
        <taxon>Dikarya</taxon>
        <taxon>Ascomycota</taxon>
        <taxon>Pezizomycotina</taxon>
        <taxon>Leotiomycetes</taxon>
        <taxon>Helotiales</taxon>
        <taxon>Mollisiaceae</taxon>
        <taxon>Phialocephala</taxon>
        <taxon>Phialocephala fortinii species complex</taxon>
    </lineage>
</organism>
<reference evidence="2 3" key="1">
    <citation type="submission" date="2016-03" db="EMBL/GenBank/DDBJ databases">
        <authorList>
            <person name="Ploux O."/>
        </authorList>
    </citation>
    <scope>NUCLEOTIDE SEQUENCE [LARGE SCALE GENOMIC DNA]</scope>
    <source>
        <strain evidence="2 3">UAMH 11012</strain>
    </source>
</reference>
<sequence>MSDLYRSGRGGAGNFHSRPSLDEASKDIEAQHESSLNLTRTTSATKPPPEYLHTGRGGAGNWVQPSELSSQGLAQTQDSSLAFSQPGASKPSYKGGRGGAGNYGWAEAEEEERKKREREGEREEERRKREVERAVMRDVEVGLARPERAFGGAYEMRDNGRGQDRQK</sequence>
<dbReference type="Pfam" id="PF12223">
    <property type="entry name" value="DUF3602"/>
    <property type="match status" value="2"/>
</dbReference>
<dbReference type="OrthoDB" id="4159136at2759"/>
<evidence type="ECO:0000256" key="1">
    <source>
        <dbReference type="SAM" id="MobiDB-lite"/>
    </source>
</evidence>
<gene>
    <name evidence="2" type="ORF">PAC_04258</name>
</gene>
<dbReference type="InterPro" id="IPR053203">
    <property type="entry name" value="Cisplatin_resist-associated"/>
</dbReference>